<organism evidence="12 13">
    <name type="scientific">Clostridium thailandense</name>
    <dbReference type="NCBI Taxonomy" id="2794346"/>
    <lineage>
        <taxon>Bacteria</taxon>
        <taxon>Bacillati</taxon>
        <taxon>Bacillota</taxon>
        <taxon>Clostridia</taxon>
        <taxon>Eubacteriales</taxon>
        <taxon>Clostridiaceae</taxon>
        <taxon>Clostridium</taxon>
    </lineage>
</organism>
<feature type="transmembrane region" description="Helical" evidence="10">
    <location>
        <begin position="212"/>
        <end position="232"/>
    </location>
</feature>
<protein>
    <submittedName>
        <fullName evidence="12">Type II secretion system F family protein</fullName>
    </submittedName>
</protein>
<dbReference type="PANTHER" id="PTHR30012:SF0">
    <property type="entry name" value="TYPE II SECRETION SYSTEM PROTEIN F-RELATED"/>
    <property type="match status" value="1"/>
</dbReference>
<keyword evidence="8 10" id="KW-0472">Membrane</keyword>
<comment type="subcellular location">
    <subcellularLocation>
        <location evidence="1">Cell inner membrane</location>
        <topology evidence="1">Multi-pass membrane protein</topology>
    </subcellularLocation>
    <subcellularLocation>
        <location evidence="9">Cell membrane</location>
        <topology evidence="9">Multi-pass membrane protein</topology>
    </subcellularLocation>
</comment>
<keyword evidence="4" id="KW-1003">Cell membrane</keyword>
<name>A0A949TR55_9CLOT</name>
<feature type="transmembrane region" description="Helical" evidence="10">
    <location>
        <begin position="370"/>
        <end position="393"/>
    </location>
</feature>
<evidence type="ECO:0000313" key="12">
    <source>
        <dbReference type="EMBL" id="MBV7275042.1"/>
    </source>
</evidence>
<keyword evidence="3 9" id="KW-0813">Transport</keyword>
<evidence type="ECO:0000256" key="5">
    <source>
        <dbReference type="ARBA" id="ARBA00022519"/>
    </source>
</evidence>
<dbReference type="PANTHER" id="PTHR30012">
    <property type="entry name" value="GENERAL SECRETION PATHWAY PROTEIN"/>
    <property type="match status" value="1"/>
</dbReference>
<dbReference type="GO" id="GO:0005886">
    <property type="term" value="C:plasma membrane"/>
    <property type="evidence" value="ECO:0007669"/>
    <property type="project" value="UniProtKB-SubCell"/>
</dbReference>
<dbReference type="InterPro" id="IPR001992">
    <property type="entry name" value="T2SS_GspF/T4SS_PilC_CS"/>
</dbReference>
<keyword evidence="5" id="KW-0997">Cell inner membrane</keyword>
<feature type="domain" description="Type II secretion system protein GspF" evidence="11">
    <location>
        <begin position="64"/>
        <end position="186"/>
    </location>
</feature>
<evidence type="ECO:0000256" key="8">
    <source>
        <dbReference type="ARBA" id="ARBA00023136"/>
    </source>
</evidence>
<feature type="transmembrane region" description="Helical" evidence="10">
    <location>
        <begin position="162"/>
        <end position="185"/>
    </location>
</feature>
<evidence type="ECO:0000313" key="13">
    <source>
        <dbReference type="Proteomes" id="UP000694308"/>
    </source>
</evidence>
<keyword evidence="6 9" id="KW-0812">Transmembrane</keyword>
<evidence type="ECO:0000256" key="3">
    <source>
        <dbReference type="ARBA" id="ARBA00022448"/>
    </source>
</evidence>
<accession>A0A949TR55</accession>
<evidence type="ECO:0000256" key="2">
    <source>
        <dbReference type="ARBA" id="ARBA00005745"/>
    </source>
</evidence>
<evidence type="ECO:0000256" key="9">
    <source>
        <dbReference type="RuleBase" id="RU003923"/>
    </source>
</evidence>
<dbReference type="InterPro" id="IPR003004">
    <property type="entry name" value="GspF/PilC"/>
</dbReference>
<dbReference type="EMBL" id="JAEEGC010000106">
    <property type="protein sequence ID" value="MBV7275042.1"/>
    <property type="molecule type" value="Genomic_DNA"/>
</dbReference>
<keyword evidence="13" id="KW-1185">Reference proteome</keyword>
<dbReference type="InterPro" id="IPR018076">
    <property type="entry name" value="T2SS_GspF_dom"/>
</dbReference>
<proteinExistence type="inferred from homology"/>
<evidence type="ECO:0000256" key="10">
    <source>
        <dbReference type="SAM" id="Phobius"/>
    </source>
</evidence>
<gene>
    <name evidence="12" type="ORF">I6U48_19260</name>
</gene>
<dbReference type="PROSITE" id="PS00874">
    <property type="entry name" value="T2SP_F"/>
    <property type="match status" value="1"/>
</dbReference>
<evidence type="ECO:0000256" key="4">
    <source>
        <dbReference type="ARBA" id="ARBA00022475"/>
    </source>
</evidence>
<evidence type="ECO:0000256" key="6">
    <source>
        <dbReference type="ARBA" id="ARBA00022692"/>
    </source>
</evidence>
<comment type="similarity">
    <text evidence="2 9">Belongs to the GSP F family.</text>
</comment>
<evidence type="ECO:0000256" key="7">
    <source>
        <dbReference type="ARBA" id="ARBA00022989"/>
    </source>
</evidence>
<dbReference type="RefSeq" id="WP_218322098.1">
    <property type="nucleotide sequence ID" value="NZ_JAEEGC010000106.1"/>
</dbReference>
<dbReference type="AlphaFoldDB" id="A0A949TR55"/>
<comment type="caution">
    <text evidence="12">The sequence shown here is derived from an EMBL/GenBank/DDBJ whole genome shotgun (WGS) entry which is preliminary data.</text>
</comment>
<evidence type="ECO:0000256" key="1">
    <source>
        <dbReference type="ARBA" id="ARBA00004429"/>
    </source>
</evidence>
<evidence type="ECO:0000259" key="11">
    <source>
        <dbReference type="Pfam" id="PF00482"/>
    </source>
</evidence>
<dbReference type="Proteomes" id="UP000694308">
    <property type="component" value="Unassembled WGS sequence"/>
</dbReference>
<reference evidence="12" key="1">
    <citation type="submission" date="2020-12" db="EMBL/GenBank/DDBJ databases">
        <title>Clostridium thailandense sp. nov., a novel acetogenic bacterium isolated from peat land soil in Thailand.</title>
        <authorList>
            <person name="Chaikitkaew S."/>
            <person name="Birkeland N.K."/>
        </authorList>
    </citation>
    <scope>NUCLEOTIDE SEQUENCE</scope>
    <source>
        <strain evidence="12">PL3</strain>
    </source>
</reference>
<feature type="domain" description="Type II secretion system protein GspF" evidence="11">
    <location>
        <begin position="267"/>
        <end position="388"/>
    </location>
</feature>
<sequence length="397" mass="45125">MFSYKAVNINGNKIKGEFEGENILELRAVLKDSGYYLLDFKNKNGVLKNILKRRVGLKDISFLCNALGNILSSGITISQALNVIASQCNNKILKQSLYNIERNVSKGESIHKSLKNNLKIYPLFMAEMVKAGEEVGKLDKVLTDLSVYYDEQNKILTKIKSAIAYPLIVLTSSIFIIMFLMIKIVPQFTDTIRSMGGKIPLLTQTTLNFCNFIRNNFCVINMCVILSIIILYKYFKTNKGKIFIDKIKLKIPCYRTMYNYLVLSKLSRALSMLISSGSNIIRALEISLSIINNKIIENKIRNCIEDIKKGECIYYAFKKHDIGNEMFLAMIKTGEEVGRLDTMLLRTATIFENEFKERLKMLLSLMEPSIIIILAFFIGIFIISAIIPIITIMDSIA</sequence>
<dbReference type="Pfam" id="PF00482">
    <property type="entry name" value="T2SSF"/>
    <property type="match status" value="2"/>
</dbReference>
<dbReference type="FunFam" id="1.20.81.30:FF:000001">
    <property type="entry name" value="Type II secretion system protein F"/>
    <property type="match status" value="1"/>
</dbReference>
<keyword evidence="7 10" id="KW-1133">Transmembrane helix</keyword>
<dbReference type="GO" id="GO:0009306">
    <property type="term" value="P:protein secretion"/>
    <property type="evidence" value="ECO:0007669"/>
    <property type="project" value="InterPro"/>
</dbReference>